<reference evidence="8" key="1">
    <citation type="submission" date="2023-06" db="EMBL/GenBank/DDBJ databases">
        <title>Reference genome for the Northern bat (Eptesicus nilssonii), a most northern bat species.</title>
        <authorList>
            <person name="Laine V.N."/>
            <person name="Pulliainen A.T."/>
            <person name="Lilley T.M."/>
        </authorList>
    </citation>
    <scope>NUCLEOTIDE SEQUENCE</scope>
    <source>
        <strain evidence="8">BLF_Eptnil</strain>
        <tissue evidence="8">Kidney</tissue>
    </source>
</reference>
<dbReference type="PANTHER" id="PTHR46480:SF1">
    <property type="entry name" value="VOLTAGE-GATED HYDROGEN CHANNEL 1"/>
    <property type="match status" value="1"/>
</dbReference>
<feature type="transmembrane region" description="Helical" evidence="7">
    <location>
        <begin position="152"/>
        <end position="175"/>
    </location>
</feature>
<comment type="subcellular location">
    <subcellularLocation>
        <location evidence="1">Cell membrane</location>
        <topology evidence="1">Multi-pass membrane protein</topology>
    </subcellularLocation>
</comment>
<keyword evidence="7" id="KW-0812">Transmembrane</keyword>
<keyword evidence="3" id="KW-1003">Cell membrane</keyword>
<dbReference type="Proteomes" id="UP001177744">
    <property type="component" value="Unassembled WGS sequence"/>
</dbReference>
<evidence type="ECO:0000256" key="4">
    <source>
        <dbReference type="ARBA" id="ARBA00022882"/>
    </source>
</evidence>
<evidence type="ECO:0000256" key="3">
    <source>
        <dbReference type="ARBA" id="ARBA00022475"/>
    </source>
</evidence>
<evidence type="ECO:0000256" key="2">
    <source>
        <dbReference type="ARBA" id="ARBA00022448"/>
    </source>
</evidence>
<keyword evidence="6" id="KW-0407">Ion channel</keyword>
<name>A0AA40I341_CNENI</name>
<keyword evidence="2" id="KW-0813">Transport</keyword>
<dbReference type="AlphaFoldDB" id="A0AA40I341"/>
<keyword evidence="9" id="KW-1185">Reference proteome</keyword>
<dbReference type="GO" id="GO:0034702">
    <property type="term" value="C:monoatomic ion channel complex"/>
    <property type="evidence" value="ECO:0007669"/>
    <property type="project" value="UniProtKB-KW"/>
</dbReference>
<evidence type="ECO:0000313" key="9">
    <source>
        <dbReference type="Proteomes" id="UP001177744"/>
    </source>
</evidence>
<evidence type="ECO:0000256" key="1">
    <source>
        <dbReference type="ARBA" id="ARBA00004651"/>
    </source>
</evidence>
<protein>
    <submittedName>
        <fullName evidence="8">Uncharacterized protein</fullName>
    </submittedName>
</protein>
<keyword evidence="7" id="KW-1133">Transmembrane helix</keyword>
<evidence type="ECO:0000256" key="6">
    <source>
        <dbReference type="ARBA" id="ARBA00023303"/>
    </source>
</evidence>
<organism evidence="8 9">
    <name type="scientific">Cnephaeus nilssonii</name>
    <name type="common">Northern bat</name>
    <name type="synonym">Eptesicus nilssonii</name>
    <dbReference type="NCBI Taxonomy" id="3371016"/>
    <lineage>
        <taxon>Eukaryota</taxon>
        <taxon>Metazoa</taxon>
        <taxon>Chordata</taxon>
        <taxon>Craniata</taxon>
        <taxon>Vertebrata</taxon>
        <taxon>Euteleostomi</taxon>
        <taxon>Mammalia</taxon>
        <taxon>Eutheria</taxon>
        <taxon>Laurasiatheria</taxon>
        <taxon>Chiroptera</taxon>
        <taxon>Yangochiroptera</taxon>
        <taxon>Vespertilionidae</taxon>
        <taxon>Cnephaeus</taxon>
    </lineage>
</organism>
<accession>A0AA40I341</accession>
<gene>
    <name evidence="8" type="ORF">QTO34_016910</name>
</gene>
<evidence type="ECO:0000256" key="7">
    <source>
        <dbReference type="SAM" id="Phobius"/>
    </source>
</evidence>
<keyword evidence="4" id="KW-0851">Voltage-gated channel</keyword>
<sequence length="194" mass="21676">MEQVKGLCQAKAGCQMGLRGCEAGGEETKTQRGQATFLASQRSRARSYTRSGDRKMATWDEKTVSRRATVAPVERTSKFLKHFIVDGDEYHAWNVNHKKWENEEEEEEQPPTILALGKEGTAADPTSAPVSAPRGPLDFKTTLRKLFSSHRFQVITTCLVILDALLVLAQLILYLKIIQPDKSPRYATTRALPS</sequence>
<evidence type="ECO:0000256" key="5">
    <source>
        <dbReference type="ARBA" id="ARBA00023065"/>
    </source>
</evidence>
<keyword evidence="7" id="KW-0472">Membrane</keyword>
<dbReference type="EMBL" id="JAULJE010000006">
    <property type="protein sequence ID" value="KAK1342153.1"/>
    <property type="molecule type" value="Genomic_DNA"/>
</dbReference>
<evidence type="ECO:0000313" key="8">
    <source>
        <dbReference type="EMBL" id="KAK1342153.1"/>
    </source>
</evidence>
<dbReference type="InterPro" id="IPR031846">
    <property type="entry name" value="Hvcn1"/>
</dbReference>
<dbReference type="GO" id="GO:0005886">
    <property type="term" value="C:plasma membrane"/>
    <property type="evidence" value="ECO:0007669"/>
    <property type="project" value="UniProtKB-SubCell"/>
</dbReference>
<keyword evidence="5" id="KW-0406">Ion transport</keyword>
<proteinExistence type="predicted"/>
<dbReference type="PANTHER" id="PTHR46480">
    <property type="entry name" value="F20B24.22"/>
    <property type="match status" value="1"/>
</dbReference>
<dbReference type="GO" id="GO:0030171">
    <property type="term" value="F:voltage-gated proton channel activity"/>
    <property type="evidence" value="ECO:0007669"/>
    <property type="project" value="InterPro"/>
</dbReference>
<comment type="caution">
    <text evidence="8">The sequence shown here is derived from an EMBL/GenBank/DDBJ whole genome shotgun (WGS) entry which is preliminary data.</text>
</comment>